<sequence length="282" mass="32007">MRAVLTLFPYLNLSRTPAIWNIGLGIEDDGIVKKLQWISLRTVDHVFIESKEQAKHVFGENRFKHHKDKFTIFHKGIDTNKFDPTRFQPPNDIIRIGTAASLTPRKGLRYLIEALPAVLERQRNVVLRIAGEAPDGHKAHKQELRSKVHELGIEECVEFMGWVDDMPQFLSALDVFVLPSLNEGIPGAVREAMAMKVPVIATNVGGTADIVIDGETGYLIPPKDSQAIADRIIQILSDERTAQQMSERGYKRIQDKFSLKAYVEDYERFLSNIHSRYDDSLD</sequence>
<evidence type="ECO:0000313" key="3">
    <source>
        <dbReference type="Proteomes" id="UP000011524"/>
    </source>
</evidence>
<dbReference type="PATRIC" id="fig|1227453.3.peg.1207"/>
<dbReference type="RefSeq" id="WP_004591576.1">
    <property type="nucleotide sequence ID" value="NZ_AOLY01000009.1"/>
</dbReference>
<dbReference type="InterPro" id="IPR001296">
    <property type="entry name" value="Glyco_trans_1"/>
</dbReference>
<dbReference type="PANTHER" id="PTHR12526">
    <property type="entry name" value="GLYCOSYLTRANSFERASE"/>
    <property type="match status" value="1"/>
</dbReference>
<evidence type="ECO:0000259" key="1">
    <source>
        <dbReference type="Pfam" id="PF00534"/>
    </source>
</evidence>
<name>M0LGU5_HALJT</name>
<keyword evidence="2" id="KW-0808">Transferase</keyword>
<dbReference type="eggNOG" id="arCOG01411">
    <property type="taxonomic scope" value="Archaea"/>
</dbReference>
<dbReference type="STRING" id="1227453.C444_06001"/>
<gene>
    <name evidence="2" type="ORF">C444_06001</name>
</gene>
<proteinExistence type="predicted"/>
<feature type="domain" description="Glycosyl transferase family 1" evidence="1">
    <location>
        <begin position="94"/>
        <end position="252"/>
    </location>
</feature>
<protein>
    <submittedName>
        <fullName evidence="2">Glycosyl transferase group 1 protein</fullName>
    </submittedName>
</protein>
<evidence type="ECO:0000313" key="2">
    <source>
        <dbReference type="EMBL" id="EMA32751.1"/>
    </source>
</evidence>
<dbReference type="EMBL" id="AOLY01000009">
    <property type="protein sequence ID" value="EMA32751.1"/>
    <property type="molecule type" value="Genomic_DNA"/>
</dbReference>
<dbReference type="SUPFAM" id="SSF53756">
    <property type="entry name" value="UDP-Glycosyltransferase/glycogen phosphorylase"/>
    <property type="match status" value="1"/>
</dbReference>
<dbReference type="PANTHER" id="PTHR12526:SF636">
    <property type="entry name" value="BLL3647 PROTEIN"/>
    <property type="match status" value="1"/>
</dbReference>
<dbReference type="OrthoDB" id="132546at2157"/>
<dbReference type="Proteomes" id="UP000011524">
    <property type="component" value="Unassembled WGS sequence"/>
</dbReference>
<reference evidence="2 3" key="1">
    <citation type="journal article" date="2014" name="PLoS Genet.">
        <title>Phylogenetically driven sequencing of extremely halophilic archaea reveals strategies for static and dynamic osmo-response.</title>
        <authorList>
            <person name="Becker E.A."/>
            <person name="Seitzer P.M."/>
            <person name="Tritt A."/>
            <person name="Larsen D."/>
            <person name="Krusor M."/>
            <person name="Yao A.I."/>
            <person name="Wu D."/>
            <person name="Madern D."/>
            <person name="Eisen J.A."/>
            <person name="Darling A.E."/>
            <person name="Facciotti M.T."/>
        </authorList>
    </citation>
    <scope>NUCLEOTIDE SEQUENCE [LARGE SCALE GENOMIC DNA]</scope>
    <source>
        <strain evidence="3">ATCC 49778 / DSM 6131 / JCM 7785 / NBRC 101032 / NCIMB 13157 / TR-1</strain>
    </source>
</reference>
<accession>M0LGU5</accession>
<keyword evidence="3" id="KW-1185">Reference proteome</keyword>
<dbReference type="GO" id="GO:0016757">
    <property type="term" value="F:glycosyltransferase activity"/>
    <property type="evidence" value="ECO:0007669"/>
    <property type="project" value="TreeGrafter"/>
</dbReference>
<organism evidence="2 3">
    <name type="scientific">Haloarcula japonica (strain ATCC 49778 / DSM 6131 / JCM 7785 / NBRC 101032 / NCIMB 13157 / TR-1)</name>
    <dbReference type="NCBI Taxonomy" id="1227453"/>
    <lineage>
        <taxon>Archaea</taxon>
        <taxon>Methanobacteriati</taxon>
        <taxon>Methanobacteriota</taxon>
        <taxon>Stenosarchaea group</taxon>
        <taxon>Halobacteria</taxon>
        <taxon>Halobacteriales</taxon>
        <taxon>Haloarculaceae</taxon>
        <taxon>Haloarcula</taxon>
    </lineage>
</organism>
<dbReference type="CDD" id="cd03801">
    <property type="entry name" value="GT4_PimA-like"/>
    <property type="match status" value="1"/>
</dbReference>
<dbReference type="AlphaFoldDB" id="M0LGU5"/>
<dbReference type="Pfam" id="PF00534">
    <property type="entry name" value="Glycos_transf_1"/>
    <property type="match status" value="1"/>
</dbReference>
<comment type="caution">
    <text evidence="2">The sequence shown here is derived from an EMBL/GenBank/DDBJ whole genome shotgun (WGS) entry which is preliminary data.</text>
</comment>
<dbReference type="Gene3D" id="3.40.50.2000">
    <property type="entry name" value="Glycogen Phosphorylase B"/>
    <property type="match status" value="2"/>
</dbReference>